<dbReference type="Gene3D" id="3.60.21.10">
    <property type="match status" value="1"/>
</dbReference>
<keyword evidence="2" id="KW-0378">Hydrolase</keyword>
<keyword evidence="6" id="KW-1185">Reference proteome</keyword>
<evidence type="ECO:0000313" key="5">
    <source>
        <dbReference type="EMBL" id="GLC30543.1"/>
    </source>
</evidence>
<evidence type="ECO:0000256" key="2">
    <source>
        <dbReference type="RuleBase" id="RU362119"/>
    </source>
</evidence>
<dbReference type="Proteomes" id="UP001208567">
    <property type="component" value="Unassembled WGS sequence"/>
</dbReference>
<feature type="domain" description="Calcineurin-like phosphoesterase" evidence="3">
    <location>
        <begin position="3"/>
        <end position="207"/>
    </location>
</feature>
<proteinExistence type="inferred from homology"/>
<dbReference type="Pfam" id="PF00149">
    <property type="entry name" value="Metallophos"/>
    <property type="match status" value="1"/>
</dbReference>
<sequence length="470" mass="53059">MRFKILHTNDVHSRFENFAKASKMIKKLKDENTLVLDAGDFNDFMRLELQGTNGQAGAELISAAGYDAISIGNNEGFAGIEPCEILAASGSTPFLSCNIYKFEQFKDEFTKEDLIALNAVKRSIVIEKSGVRFLIIGASPFGTMNQFLILSNMFATDPREEIKKEIETNKDKYDICILLSHCGIKFDMEIASEIEGIDIIIGGHSHTLMDKAERVGNTLIHQSGCFAEQLGVLEFQVNNSEIVNFSSENIKLQDIEEDENIINVLKRNKEKAIVNLSKPLYEIKESLWNDIVEENPISNLLADALKDVLECEIGLINSGVLNGGIKKGPVSKKKLLEICPSPLNPTYMEIKGKHLREAFQNSLDADFCMQDGKGPGFRGKYLGRLHLSGGVIEYKDRKVSSILINGRPLEDERMYTVATSDYLQRGTGYESLSNNKNRRYNEEYLRDTLREYLCKDEFITIAFEDRWKRK</sequence>
<dbReference type="PANTHER" id="PTHR11575:SF24">
    <property type="entry name" value="5'-NUCLEOTIDASE"/>
    <property type="match status" value="1"/>
</dbReference>
<comment type="similarity">
    <text evidence="2">Belongs to the 5'-nucleotidase family.</text>
</comment>
<evidence type="ECO:0000259" key="4">
    <source>
        <dbReference type="Pfam" id="PF02872"/>
    </source>
</evidence>
<dbReference type="InterPro" id="IPR029052">
    <property type="entry name" value="Metallo-depent_PP-like"/>
</dbReference>
<gene>
    <name evidence="5" type="primary">yunD</name>
    <name evidence="5" type="ORF">bsdE14_19530</name>
</gene>
<protein>
    <submittedName>
        <fullName evidence="5">Metallophosphoesterase YunD</fullName>
    </submittedName>
</protein>
<feature type="domain" description="5'-Nucleotidase C-terminal" evidence="4">
    <location>
        <begin position="287"/>
        <end position="428"/>
    </location>
</feature>
<keyword evidence="2" id="KW-0547">Nucleotide-binding</keyword>
<evidence type="ECO:0000256" key="1">
    <source>
        <dbReference type="ARBA" id="ARBA00022729"/>
    </source>
</evidence>
<dbReference type="Pfam" id="PF02872">
    <property type="entry name" value="5_nucleotid_C"/>
    <property type="match status" value="1"/>
</dbReference>
<comment type="caution">
    <text evidence="5">The sequence shown here is derived from an EMBL/GenBank/DDBJ whole genome shotgun (WGS) entry which is preliminary data.</text>
</comment>
<reference evidence="5 6" key="1">
    <citation type="journal article" date="2024" name="Int. J. Syst. Evol. Microbiol.">
        <title>Clostridium omnivorum sp. nov., isolated from anoxic soil under the treatment of reductive soil disinfestation.</title>
        <authorList>
            <person name="Ueki A."/>
            <person name="Tonouchi A."/>
            <person name="Kaku N."/>
            <person name="Honma S."/>
            <person name="Ueki K."/>
        </authorList>
    </citation>
    <scope>NUCLEOTIDE SEQUENCE [LARGE SCALE GENOMIC DNA]</scope>
    <source>
        <strain evidence="5 6">E14</strain>
    </source>
</reference>
<evidence type="ECO:0000259" key="3">
    <source>
        <dbReference type="Pfam" id="PF00149"/>
    </source>
</evidence>
<dbReference type="InterPro" id="IPR006179">
    <property type="entry name" value="5_nucleotidase/apyrase"/>
</dbReference>
<accession>A0ABQ5N5N2</accession>
<name>A0ABQ5N5N2_9CLOT</name>
<dbReference type="PANTHER" id="PTHR11575">
    <property type="entry name" value="5'-NUCLEOTIDASE-RELATED"/>
    <property type="match status" value="1"/>
</dbReference>
<dbReference type="EMBL" id="BRXR01000001">
    <property type="protein sequence ID" value="GLC30543.1"/>
    <property type="molecule type" value="Genomic_DNA"/>
</dbReference>
<dbReference type="SUPFAM" id="SSF55816">
    <property type="entry name" value="5'-nucleotidase (syn. UDP-sugar hydrolase), C-terminal domain"/>
    <property type="match status" value="1"/>
</dbReference>
<dbReference type="RefSeq" id="WP_264849811.1">
    <property type="nucleotide sequence ID" value="NZ_BRXR01000001.1"/>
</dbReference>
<dbReference type="InterPro" id="IPR004843">
    <property type="entry name" value="Calcineurin-like_PHP"/>
</dbReference>
<dbReference type="PRINTS" id="PR01607">
    <property type="entry name" value="APYRASEFAMLY"/>
</dbReference>
<dbReference type="InterPro" id="IPR036907">
    <property type="entry name" value="5'-Nucleotdase_C_sf"/>
</dbReference>
<evidence type="ECO:0000313" key="6">
    <source>
        <dbReference type="Proteomes" id="UP001208567"/>
    </source>
</evidence>
<dbReference type="SUPFAM" id="SSF56300">
    <property type="entry name" value="Metallo-dependent phosphatases"/>
    <property type="match status" value="1"/>
</dbReference>
<keyword evidence="1" id="KW-0732">Signal</keyword>
<dbReference type="InterPro" id="IPR008334">
    <property type="entry name" value="5'-Nucleotdase_C"/>
</dbReference>
<dbReference type="Gene3D" id="3.90.780.10">
    <property type="entry name" value="5'-Nucleotidase, C-terminal domain"/>
    <property type="match status" value="1"/>
</dbReference>
<organism evidence="5 6">
    <name type="scientific">Clostridium omnivorum</name>
    <dbReference type="NCBI Taxonomy" id="1604902"/>
    <lineage>
        <taxon>Bacteria</taxon>
        <taxon>Bacillati</taxon>
        <taxon>Bacillota</taxon>
        <taxon>Clostridia</taxon>
        <taxon>Eubacteriales</taxon>
        <taxon>Clostridiaceae</taxon>
        <taxon>Clostridium</taxon>
    </lineage>
</organism>